<dbReference type="PROSITE" id="PS51379">
    <property type="entry name" value="4FE4S_FER_2"/>
    <property type="match status" value="2"/>
</dbReference>
<evidence type="ECO:0000256" key="4">
    <source>
        <dbReference type="ARBA" id="ARBA00023014"/>
    </source>
</evidence>
<dbReference type="Pfam" id="PF13237">
    <property type="entry name" value="Fer4_10"/>
    <property type="match status" value="1"/>
</dbReference>
<dbReference type="InterPro" id="IPR017900">
    <property type="entry name" value="4Fe4S_Fe_S_CS"/>
</dbReference>
<dbReference type="GO" id="GO:0051539">
    <property type="term" value="F:4 iron, 4 sulfur cluster binding"/>
    <property type="evidence" value="ECO:0007669"/>
    <property type="project" value="UniProtKB-KW"/>
</dbReference>
<protein>
    <submittedName>
        <fullName evidence="7">4Fe-4S dicluster domain-containing protein</fullName>
    </submittedName>
</protein>
<evidence type="ECO:0000313" key="7">
    <source>
        <dbReference type="EMBL" id="HGW60321.1"/>
    </source>
</evidence>
<feature type="domain" description="4Fe-4S ferredoxin-type" evidence="5">
    <location>
        <begin position="2"/>
        <end position="31"/>
    </location>
</feature>
<dbReference type="SUPFAM" id="SSF53920">
    <property type="entry name" value="Fe-only hydrogenase"/>
    <property type="match status" value="1"/>
</dbReference>
<reference evidence="7" key="1">
    <citation type="journal article" date="2020" name="mSystems">
        <title>Genome- and Community-Level Interaction Insights into Carbon Utilization and Element Cycling Functions of Hydrothermarchaeota in Hydrothermal Sediment.</title>
        <authorList>
            <person name="Zhou Z."/>
            <person name="Liu Y."/>
            <person name="Xu W."/>
            <person name="Pan J."/>
            <person name="Luo Z.H."/>
            <person name="Li M."/>
        </authorList>
    </citation>
    <scope>NUCLEOTIDE SEQUENCE [LARGE SCALE GENOMIC DNA]</scope>
    <source>
        <strain evidence="7">SpSt-794</strain>
    </source>
</reference>
<evidence type="ECO:0000256" key="3">
    <source>
        <dbReference type="ARBA" id="ARBA00023004"/>
    </source>
</evidence>
<sequence>MRELVLTREINCQYCYKCLRNCPVKAISFKSGKTKVLQDECIICGKCIEVCPRHVIGYKNDIDELERLIGSPFLVSIAPSFFVHFDKPFKVLALLKELGAVAVQETAVGAEIVMYQYKRFIDSKRGGTFISTTCPVVVELAQKYYPEVIPYLIPILSPMDTHAQFMKKYFGDLPLVYFGSCIAEKVDTNGNIDLVLTFEELERFIKSCNINIDEFEEVYPDPPFSKKGRTYSISGAISSYLNDDWERHIVVEGIENVAKLFESIDTVGDGFFIEAFSCSGGCVSGTAMRKDLSILKKKEKLLYYNGILNALNVDLINPGNIDIKTGRDFQSQKKVMDVSEERIKEVLKEMGKDVPIKELNCGACGYSTCRDKATAVVLGKAEKEMCLTYLLDKARSVSSAIVENSPNIVIIYKDDEVIYKNPIGDKFFGNRDYLLESVIRNVEDGKNPLEIEVDNKKYAFIVKTFTLPENNEKVILLVDITGKKEKEEELDRLKEESIKKIEEVINRQALLAQEVAGLLGESIAETKSYIVKFKEFLKGGNTDL</sequence>
<dbReference type="Pfam" id="PF02906">
    <property type="entry name" value="Fe_hyd_lg_C"/>
    <property type="match status" value="1"/>
</dbReference>
<dbReference type="GO" id="GO:0046872">
    <property type="term" value="F:metal ion binding"/>
    <property type="evidence" value="ECO:0007669"/>
    <property type="project" value="UniProtKB-KW"/>
</dbReference>
<dbReference type="PROSITE" id="PS00198">
    <property type="entry name" value="4FE4S_FER_1"/>
    <property type="match status" value="1"/>
</dbReference>
<keyword evidence="2" id="KW-0479">Metal-binding</keyword>
<evidence type="ECO:0000256" key="1">
    <source>
        <dbReference type="ARBA" id="ARBA00022485"/>
    </source>
</evidence>
<gene>
    <name evidence="7" type="ORF">ENV82_02675</name>
</gene>
<feature type="domain" description="4Fe-4S" evidence="6">
    <location>
        <begin position="342"/>
        <end position="403"/>
    </location>
</feature>
<comment type="caution">
    <text evidence="7">The sequence shown here is derived from an EMBL/GenBank/DDBJ whole genome shotgun (WGS) entry which is preliminary data.</text>
</comment>
<dbReference type="Pfam" id="PF04060">
    <property type="entry name" value="FeS"/>
    <property type="match status" value="1"/>
</dbReference>
<dbReference type="PANTHER" id="PTHR24960:SF79">
    <property type="entry name" value="PHOTOSYSTEM I IRON-SULFUR CENTER"/>
    <property type="match status" value="1"/>
</dbReference>
<proteinExistence type="predicted"/>
<dbReference type="Gene3D" id="1.10.15.40">
    <property type="entry name" value="Electron transport complex subunit B, putative Fe-S cluster"/>
    <property type="match status" value="1"/>
</dbReference>
<dbReference type="PROSITE" id="PS51656">
    <property type="entry name" value="4FE4S"/>
    <property type="match status" value="1"/>
</dbReference>
<name>A0A7C4Y3Y7_9BACT</name>
<dbReference type="InterPro" id="IPR017896">
    <property type="entry name" value="4Fe4S_Fe-S-bd"/>
</dbReference>
<feature type="domain" description="4Fe-4S ferredoxin-type" evidence="5">
    <location>
        <begin position="32"/>
        <end position="61"/>
    </location>
</feature>
<organism evidence="7">
    <name type="scientific">Caldisericum exile</name>
    <dbReference type="NCBI Taxonomy" id="693075"/>
    <lineage>
        <taxon>Bacteria</taxon>
        <taxon>Pseudomonadati</taxon>
        <taxon>Caldisericota/Cryosericota group</taxon>
        <taxon>Caldisericota</taxon>
        <taxon>Caldisericia</taxon>
        <taxon>Caldisericales</taxon>
        <taxon>Caldisericaceae</taxon>
        <taxon>Caldisericum</taxon>
    </lineage>
</organism>
<dbReference type="SUPFAM" id="SSF54862">
    <property type="entry name" value="4Fe-4S ferredoxins"/>
    <property type="match status" value="1"/>
</dbReference>
<dbReference type="Gene3D" id="3.40.950.10">
    <property type="entry name" value="Fe-only Hydrogenase (Larger Subunit), Chain L, domain 3"/>
    <property type="match status" value="1"/>
</dbReference>
<dbReference type="InterPro" id="IPR009016">
    <property type="entry name" value="Fe_hydrogenase"/>
</dbReference>
<evidence type="ECO:0000256" key="2">
    <source>
        <dbReference type="ARBA" id="ARBA00022723"/>
    </source>
</evidence>
<evidence type="ECO:0000259" key="5">
    <source>
        <dbReference type="PROSITE" id="PS51379"/>
    </source>
</evidence>
<accession>A0A7C4Y3Y7</accession>
<dbReference type="InterPro" id="IPR050157">
    <property type="entry name" value="PSI_iron-sulfur_center"/>
</dbReference>
<dbReference type="InterPro" id="IPR007202">
    <property type="entry name" value="4Fe-4S_dom"/>
</dbReference>
<keyword evidence="4" id="KW-0411">Iron-sulfur</keyword>
<dbReference type="EMBL" id="DTHV01000086">
    <property type="protein sequence ID" value="HGW60321.1"/>
    <property type="molecule type" value="Genomic_DNA"/>
</dbReference>
<dbReference type="Gene3D" id="3.30.70.20">
    <property type="match status" value="1"/>
</dbReference>
<keyword evidence="3" id="KW-0408">Iron</keyword>
<dbReference type="PANTHER" id="PTHR24960">
    <property type="entry name" value="PHOTOSYSTEM I IRON-SULFUR CENTER-RELATED"/>
    <property type="match status" value="1"/>
</dbReference>
<keyword evidence="1" id="KW-0004">4Fe-4S</keyword>
<dbReference type="InterPro" id="IPR004108">
    <property type="entry name" value="Fe_hydrogenase_lsu_C"/>
</dbReference>
<dbReference type="AlphaFoldDB" id="A0A7C4Y3Y7"/>
<evidence type="ECO:0000259" key="6">
    <source>
        <dbReference type="PROSITE" id="PS51656"/>
    </source>
</evidence>